<proteinExistence type="predicted"/>
<dbReference type="RefSeq" id="WP_163208009.1">
    <property type="nucleotide sequence ID" value="NZ_JAAGWG010000042.1"/>
</dbReference>
<comment type="caution">
    <text evidence="6">The sequence shown here is derived from an EMBL/GenBank/DDBJ whole genome shotgun (WGS) entry which is preliminary data.</text>
</comment>
<feature type="domain" description="Maltokinase N-terminal cap" evidence="5">
    <location>
        <begin position="20"/>
        <end position="107"/>
    </location>
</feature>
<organism evidence="6 7">
    <name type="scientific">Blastococcus saxobsidens</name>
    <dbReference type="NCBI Taxonomy" id="138336"/>
    <lineage>
        <taxon>Bacteria</taxon>
        <taxon>Bacillati</taxon>
        <taxon>Actinomycetota</taxon>
        <taxon>Actinomycetes</taxon>
        <taxon>Geodermatophilales</taxon>
        <taxon>Geodermatophilaceae</taxon>
        <taxon>Blastococcus</taxon>
    </lineage>
</organism>
<evidence type="ECO:0000256" key="1">
    <source>
        <dbReference type="ARBA" id="ARBA00022679"/>
    </source>
</evidence>
<name>A0A6L9W6Q2_9ACTN</name>
<reference evidence="6 7" key="1">
    <citation type="submission" date="2019-12" db="EMBL/GenBank/DDBJ databases">
        <title>the WGS of Blastococcus saxobsidens 67B17.</title>
        <authorList>
            <person name="Jiang Z."/>
        </authorList>
    </citation>
    <scope>NUCLEOTIDE SEQUENCE [LARGE SCALE GENOMIC DNA]</scope>
    <source>
        <strain evidence="6 7">67B17</strain>
    </source>
</reference>
<sequence length="188" mass="19889">MATIHRTTLTPTKLELLAGWLPRQSWYRTGDTAPRLARAGGFRLDDPAGEVGIELMLVTDDAAGEGTAYFVPVTYRGAPLEAAAEGLIGTLEHGVLGTRWVYDAERDPLAMAQLLAFVAGAVEAQHQSQSDTLDPSVGRIWNGGDGGTVELVRVPEPGAVVAGARGTVEVDWTRPDGSTDRGVVAVVR</sequence>
<dbReference type="InterPro" id="IPR040999">
    <property type="entry name" value="Mak_N_cap"/>
</dbReference>
<protein>
    <submittedName>
        <fullName evidence="6">1,4-alpha-glucan branching protein</fullName>
    </submittedName>
</protein>
<gene>
    <name evidence="6" type="ORF">GCU60_18720</name>
</gene>
<keyword evidence="4" id="KW-0067">ATP-binding</keyword>
<accession>A0A6L9W6Q2</accession>
<dbReference type="GO" id="GO:0005524">
    <property type="term" value="F:ATP binding"/>
    <property type="evidence" value="ECO:0007669"/>
    <property type="project" value="UniProtKB-KW"/>
</dbReference>
<keyword evidence="3" id="KW-0418">Kinase</keyword>
<evidence type="ECO:0000313" key="7">
    <source>
        <dbReference type="Proteomes" id="UP000479241"/>
    </source>
</evidence>
<evidence type="ECO:0000313" key="6">
    <source>
        <dbReference type="EMBL" id="NEK87776.1"/>
    </source>
</evidence>
<dbReference type="GO" id="GO:0016301">
    <property type="term" value="F:kinase activity"/>
    <property type="evidence" value="ECO:0007669"/>
    <property type="project" value="UniProtKB-KW"/>
</dbReference>
<dbReference type="Pfam" id="PF18085">
    <property type="entry name" value="Mak_N_cap"/>
    <property type="match status" value="1"/>
</dbReference>
<dbReference type="Proteomes" id="UP000479241">
    <property type="component" value="Unassembled WGS sequence"/>
</dbReference>
<keyword evidence="2" id="KW-0547">Nucleotide-binding</keyword>
<evidence type="ECO:0000256" key="2">
    <source>
        <dbReference type="ARBA" id="ARBA00022741"/>
    </source>
</evidence>
<evidence type="ECO:0000256" key="3">
    <source>
        <dbReference type="ARBA" id="ARBA00022777"/>
    </source>
</evidence>
<evidence type="ECO:0000256" key="4">
    <source>
        <dbReference type="ARBA" id="ARBA00022840"/>
    </source>
</evidence>
<evidence type="ECO:0000259" key="5">
    <source>
        <dbReference type="Pfam" id="PF18085"/>
    </source>
</evidence>
<dbReference type="EMBL" id="JAAGWG010000042">
    <property type="protein sequence ID" value="NEK87776.1"/>
    <property type="molecule type" value="Genomic_DNA"/>
</dbReference>
<dbReference type="AlphaFoldDB" id="A0A6L9W6Q2"/>
<keyword evidence="1" id="KW-0808">Transferase</keyword>